<keyword evidence="1" id="KW-0833">Ubl conjugation pathway</keyword>
<dbReference type="GO" id="GO:0016787">
    <property type="term" value="F:hydrolase activity"/>
    <property type="evidence" value="ECO:0007669"/>
    <property type="project" value="UniProtKB-KW"/>
</dbReference>
<dbReference type="OrthoDB" id="1924260at2759"/>
<evidence type="ECO:0000256" key="2">
    <source>
        <dbReference type="SAM" id="MobiDB-lite"/>
    </source>
</evidence>
<evidence type="ECO:0000256" key="1">
    <source>
        <dbReference type="PROSITE-ProRule" id="PRU01394"/>
    </source>
</evidence>
<feature type="compositionally biased region" description="Basic residues" evidence="2">
    <location>
        <begin position="147"/>
        <end position="161"/>
    </location>
</feature>
<dbReference type="PROSITE" id="PS52049">
    <property type="entry name" value="ULD"/>
    <property type="match status" value="1"/>
</dbReference>
<gene>
    <name evidence="4" type="primary">calypso_0</name>
    <name evidence="4" type="ORF">g.2793</name>
</gene>
<dbReference type="InterPro" id="IPR041507">
    <property type="entry name" value="UCH_C"/>
</dbReference>
<evidence type="ECO:0000259" key="3">
    <source>
        <dbReference type="Pfam" id="PF18031"/>
    </source>
</evidence>
<feature type="domain" description="UCH37-like C-terminal" evidence="3">
    <location>
        <begin position="53"/>
        <end position="94"/>
    </location>
</feature>
<feature type="compositionally biased region" description="Low complexity" evidence="2">
    <location>
        <begin position="122"/>
        <end position="145"/>
    </location>
</feature>
<dbReference type="AlphaFoldDB" id="A0A2S2QQ07"/>
<dbReference type="EMBL" id="GGMS01010009">
    <property type="protein sequence ID" value="MBY79212.1"/>
    <property type="molecule type" value="Transcribed_RNA"/>
</dbReference>
<feature type="region of interest" description="Disordered" evidence="2">
    <location>
        <begin position="1"/>
        <end position="33"/>
    </location>
</feature>
<reference evidence="4" key="1">
    <citation type="submission" date="2018-04" db="EMBL/GenBank/DDBJ databases">
        <title>Transcriptome assembly of Sipha flava.</title>
        <authorList>
            <person name="Scully E.D."/>
            <person name="Geib S.M."/>
            <person name="Palmer N.A."/>
            <person name="Koch K."/>
            <person name="Bradshaw J."/>
            <person name="Heng-Moss T."/>
            <person name="Sarath G."/>
        </authorList>
    </citation>
    <scope>NUCLEOTIDE SEQUENCE</scope>
</reference>
<dbReference type="GO" id="GO:0006511">
    <property type="term" value="P:ubiquitin-dependent protein catabolic process"/>
    <property type="evidence" value="ECO:0007669"/>
    <property type="project" value="UniProtKB-UniRule"/>
</dbReference>
<organism evidence="4">
    <name type="scientific">Sipha flava</name>
    <name type="common">yellow sugarcane aphid</name>
    <dbReference type="NCBI Taxonomy" id="143950"/>
    <lineage>
        <taxon>Eukaryota</taxon>
        <taxon>Metazoa</taxon>
        <taxon>Ecdysozoa</taxon>
        <taxon>Arthropoda</taxon>
        <taxon>Hexapoda</taxon>
        <taxon>Insecta</taxon>
        <taxon>Pterygota</taxon>
        <taxon>Neoptera</taxon>
        <taxon>Paraneoptera</taxon>
        <taxon>Hemiptera</taxon>
        <taxon>Sternorrhyncha</taxon>
        <taxon>Aphidomorpha</taxon>
        <taxon>Aphidoidea</taxon>
        <taxon>Aphididae</taxon>
        <taxon>Sipha</taxon>
    </lineage>
</organism>
<dbReference type="Gene3D" id="1.20.58.860">
    <property type="match status" value="1"/>
</dbReference>
<sequence>MPKGWETPSSHSSDKEDNNDQKLENNIKPNHTFSPKDLLALVKNLEIEINMSEGILREENEKRNKYRIDDCRRTHNYDQFICTFLTMLAQKGILPDLVQQHLGTQKKNASAQLSLAVQSNSTNQTQIKSKTNKTNSKSNTTSATTRLRTKRKTNSKKGRKS</sequence>
<dbReference type="FunFam" id="1.20.58.860:FF:000006">
    <property type="entry name" value="Ubiquitin carboxyl-terminal hydrolase"/>
    <property type="match status" value="1"/>
</dbReference>
<protein>
    <submittedName>
        <fullName evidence="4">Ubiquitin carboxyl-terminal hydrolase calypso</fullName>
    </submittedName>
</protein>
<proteinExistence type="predicted"/>
<accession>A0A2S2QQ07</accession>
<name>A0A2S2QQ07_9HEMI</name>
<feature type="region of interest" description="Disordered" evidence="2">
    <location>
        <begin position="117"/>
        <end position="161"/>
    </location>
</feature>
<dbReference type="Pfam" id="PF18031">
    <property type="entry name" value="UCH_C"/>
    <property type="match status" value="1"/>
</dbReference>
<evidence type="ECO:0000313" key="4">
    <source>
        <dbReference type="EMBL" id="MBY79212.1"/>
    </source>
</evidence>
<feature type="compositionally biased region" description="Basic and acidic residues" evidence="2">
    <location>
        <begin position="12"/>
        <end position="25"/>
    </location>
</feature>
<keyword evidence="4" id="KW-0378">Hydrolase</keyword>